<dbReference type="OrthoDB" id="10035668at2759"/>
<feature type="region of interest" description="Disordered" evidence="1">
    <location>
        <begin position="81"/>
        <end position="107"/>
    </location>
</feature>
<evidence type="ECO:0000313" key="3">
    <source>
        <dbReference type="Proteomes" id="UP000838756"/>
    </source>
</evidence>
<sequence>IIQKGFRKDGICPLNKDAIPKEKFDSLTWSRWEELQQQNKQPRYDTDYNGEILYYSLLNSSEGENIEDFFQNILEESIDEDLQKPLPLSTKGQEEKRPKLKSERLNE</sequence>
<accession>A0A8S4QUJ1</accession>
<feature type="compositionally biased region" description="Basic and acidic residues" evidence="1">
    <location>
        <begin position="92"/>
        <end position="107"/>
    </location>
</feature>
<organism evidence="2 3">
    <name type="scientific">Pararge aegeria aegeria</name>
    <dbReference type="NCBI Taxonomy" id="348720"/>
    <lineage>
        <taxon>Eukaryota</taxon>
        <taxon>Metazoa</taxon>
        <taxon>Ecdysozoa</taxon>
        <taxon>Arthropoda</taxon>
        <taxon>Hexapoda</taxon>
        <taxon>Insecta</taxon>
        <taxon>Pterygota</taxon>
        <taxon>Neoptera</taxon>
        <taxon>Endopterygota</taxon>
        <taxon>Lepidoptera</taxon>
        <taxon>Glossata</taxon>
        <taxon>Ditrysia</taxon>
        <taxon>Papilionoidea</taxon>
        <taxon>Nymphalidae</taxon>
        <taxon>Satyrinae</taxon>
        <taxon>Satyrini</taxon>
        <taxon>Parargina</taxon>
        <taxon>Pararge</taxon>
    </lineage>
</organism>
<feature type="non-terminal residue" evidence="2">
    <location>
        <position position="1"/>
    </location>
</feature>
<evidence type="ECO:0000313" key="2">
    <source>
        <dbReference type="EMBL" id="CAH2216935.1"/>
    </source>
</evidence>
<gene>
    <name evidence="2" type="primary">jg22832</name>
    <name evidence="2" type="ORF">PAEG_LOCUS4884</name>
</gene>
<keyword evidence="3" id="KW-1185">Reference proteome</keyword>
<dbReference type="EMBL" id="CAKXAJ010017545">
    <property type="protein sequence ID" value="CAH2216935.1"/>
    <property type="molecule type" value="Genomic_DNA"/>
</dbReference>
<evidence type="ECO:0000256" key="1">
    <source>
        <dbReference type="SAM" id="MobiDB-lite"/>
    </source>
</evidence>
<comment type="caution">
    <text evidence="2">The sequence shown here is derived from an EMBL/GenBank/DDBJ whole genome shotgun (WGS) entry which is preliminary data.</text>
</comment>
<proteinExistence type="predicted"/>
<name>A0A8S4QUJ1_9NEOP</name>
<reference evidence="2" key="1">
    <citation type="submission" date="2022-03" db="EMBL/GenBank/DDBJ databases">
        <authorList>
            <person name="Lindestad O."/>
        </authorList>
    </citation>
    <scope>NUCLEOTIDE SEQUENCE</scope>
</reference>
<dbReference type="AlphaFoldDB" id="A0A8S4QUJ1"/>
<protein>
    <submittedName>
        <fullName evidence="2">Jg22832 protein</fullName>
    </submittedName>
</protein>
<dbReference type="Proteomes" id="UP000838756">
    <property type="component" value="Unassembled WGS sequence"/>
</dbReference>